<comment type="caution">
    <text evidence="2">The sequence shown here is derived from an EMBL/GenBank/DDBJ whole genome shotgun (WGS) entry which is preliminary data.</text>
</comment>
<dbReference type="RefSeq" id="WP_194703750.1">
    <property type="nucleotide sequence ID" value="NZ_JADKNH010000016.1"/>
</dbReference>
<organism evidence="2 3">
    <name type="scientific">Fusibacter ferrireducens</name>
    <dbReference type="NCBI Taxonomy" id="2785058"/>
    <lineage>
        <taxon>Bacteria</taxon>
        <taxon>Bacillati</taxon>
        <taxon>Bacillota</taxon>
        <taxon>Clostridia</taxon>
        <taxon>Eubacteriales</taxon>
        <taxon>Eubacteriales Family XII. Incertae Sedis</taxon>
        <taxon>Fusibacter</taxon>
    </lineage>
</organism>
<keyword evidence="3" id="KW-1185">Reference proteome</keyword>
<dbReference type="Proteomes" id="UP000614200">
    <property type="component" value="Unassembled WGS sequence"/>
</dbReference>
<dbReference type="InterPro" id="IPR000719">
    <property type="entry name" value="Prot_kinase_dom"/>
</dbReference>
<dbReference type="InterPro" id="IPR011009">
    <property type="entry name" value="Kinase-like_dom_sf"/>
</dbReference>
<reference evidence="2 3" key="1">
    <citation type="submission" date="2020-11" db="EMBL/GenBank/DDBJ databases">
        <title>Fusibacter basophilias sp. nov.</title>
        <authorList>
            <person name="Qiu D."/>
        </authorList>
    </citation>
    <scope>NUCLEOTIDE SEQUENCE [LARGE SCALE GENOMIC DNA]</scope>
    <source>
        <strain evidence="2 3">Q10-2</strain>
    </source>
</reference>
<accession>A0ABR9ZYH5</accession>
<keyword evidence="2" id="KW-0808">Transferase</keyword>
<feature type="domain" description="Protein kinase" evidence="1">
    <location>
        <begin position="29"/>
        <end position="296"/>
    </location>
</feature>
<sequence length="719" mass="82524">MNILEKNVLTPIEHTSALKEGTALKNNQYIIDQLLYCGESGFVYKAHNSYNNQLVAIKEFCPPNPIRYKNETLMYSRIKSAVEIENFKSEKFDCHIELIEKFKNETLLLKKLSDSKYTITVIEQFEANNTAYLVLEYLNYPTLSELLARDKHLDVESLVKIYKQLLTAVKYVHNNDIIHRDLKPDNIYIAYNHVILGDFGISKNFEDSKSIKTVAYSNHFSSPEQMSGANTQSICSDIYSLGKILSYILDYMDEYALTVKTPDMNHQLIPIIEKCTKPSPSERFQNVSEIENLLNFKPTDRKFNLKYVFALTVCLILLTAFISKNHHLGSSTPPTDNDSNMTSADTLSTDDEETFKEFEFITAVNSEFKYGEGFIEWTHPKDHYKYYINITDLSTWHSPFEYLIETQKPKLELSDLGLNPSKYRIYVFAHPVDQLFSPYYKYMDFSITSKMPLFNGPHFKKEFYAFNNREKIQFDLENSTDSILRIKSIYGLKEVYQERLQGSAVNIESLELSPGLYLATLQSDNLSKSDSTIIGITDYGELNYLTFITSKDTGYNYYDKKIIEWNPLESDSLNFTIVHLATGETTKVSLSGNSQSYDLSNVLSKPGMFSISSTYQLNDKISPVTQRSFYILPPQLPAPQVINSTINENGDLEFEKAAHAEKYQVEINISDTPIIIHSPNSIVKIDDPELKKGQYKATASYFDLYDNQSELATFTIEIK</sequence>
<keyword evidence="2" id="KW-0418">Kinase</keyword>
<dbReference type="Gene3D" id="1.10.510.10">
    <property type="entry name" value="Transferase(Phosphotransferase) domain 1"/>
    <property type="match status" value="1"/>
</dbReference>
<dbReference type="SUPFAM" id="SSF56112">
    <property type="entry name" value="Protein kinase-like (PK-like)"/>
    <property type="match status" value="1"/>
</dbReference>
<dbReference type="PROSITE" id="PS50011">
    <property type="entry name" value="PROTEIN_KINASE_DOM"/>
    <property type="match status" value="1"/>
</dbReference>
<gene>
    <name evidence="2" type="ORF">ISU02_20665</name>
</gene>
<keyword evidence="2" id="KW-0723">Serine/threonine-protein kinase</keyword>
<dbReference type="InterPro" id="IPR008271">
    <property type="entry name" value="Ser/Thr_kinase_AS"/>
</dbReference>
<name>A0ABR9ZYH5_9FIRM</name>
<evidence type="ECO:0000259" key="1">
    <source>
        <dbReference type="PROSITE" id="PS50011"/>
    </source>
</evidence>
<dbReference type="GO" id="GO:0004674">
    <property type="term" value="F:protein serine/threonine kinase activity"/>
    <property type="evidence" value="ECO:0007669"/>
    <property type="project" value="UniProtKB-KW"/>
</dbReference>
<dbReference type="EMBL" id="JADKNH010000016">
    <property type="protein sequence ID" value="MBF4695513.1"/>
    <property type="molecule type" value="Genomic_DNA"/>
</dbReference>
<dbReference type="PANTHER" id="PTHR44167">
    <property type="entry name" value="OVARIAN-SPECIFIC SERINE/THREONINE-PROTEIN KINASE LOK-RELATED"/>
    <property type="match status" value="1"/>
</dbReference>
<dbReference type="PROSITE" id="PS00108">
    <property type="entry name" value="PROTEIN_KINASE_ST"/>
    <property type="match status" value="1"/>
</dbReference>
<evidence type="ECO:0000313" key="2">
    <source>
        <dbReference type="EMBL" id="MBF4695513.1"/>
    </source>
</evidence>
<protein>
    <submittedName>
        <fullName evidence="2">Serine/threonine protein kinase</fullName>
    </submittedName>
</protein>
<dbReference type="PANTHER" id="PTHR44167:SF25">
    <property type="entry name" value="PROTEIN KINASE DOMAIN CONTAINING PROTEIN"/>
    <property type="match status" value="1"/>
</dbReference>
<evidence type="ECO:0000313" key="3">
    <source>
        <dbReference type="Proteomes" id="UP000614200"/>
    </source>
</evidence>
<dbReference type="Pfam" id="PF00069">
    <property type="entry name" value="Pkinase"/>
    <property type="match status" value="1"/>
</dbReference>
<dbReference type="SMART" id="SM00220">
    <property type="entry name" value="S_TKc"/>
    <property type="match status" value="1"/>
</dbReference>
<dbReference type="CDD" id="cd14014">
    <property type="entry name" value="STKc_PknB_like"/>
    <property type="match status" value="1"/>
</dbReference>
<proteinExistence type="predicted"/>